<dbReference type="RefSeq" id="WP_083422658.1">
    <property type="nucleotide sequence ID" value="NZ_FOVK01000002.1"/>
</dbReference>
<dbReference type="Gene3D" id="3.90.1200.10">
    <property type="match status" value="1"/>
</dbReference>
<dbReference type="SUPFAM" id="SSF56112">
    <property type="entry name" value="Protein kinase-like (PK-like)"/>
    <property type="match status" value="1"/>
</dbReference>
<keyword evidence="1" id="KW-0418">Kinase</keyword>
<keyword evidence="1" id="KW-0808">Transferase</keyword>
<dbReference type="Gene3D" id="3.30.200.20">
    <property type="entry name" value="Phosphorylase Kinase, domain 1"/>
    <property type="match status" value="1"/>
</dbReference>
<dbReference type="AlphaFoldDB" id="A0A1I5A5P3"/>
<dbReference type="GO" id="GO:0016301">
    <property type="term" value="F:kinase activity"/>
    <property type="evidence" value="ECO:0007669"/>
    <property type="project" value="UniProtKB-KW"/>
</dbReference>
<evidence type="ECO:0000313" key="2">
    <source>
        <dbReference type="Proteomes" id="UP000181899"/>
    </source>
</evidence>
<reference evidence="1 2" key="1">
    <citation type="submission" date="2016-10" db="EMBL/GenBank/DDBJ databases">
        <authorList>
            <person name="de Groot N.N."/>
        </authorList>
    </citation>
    <scope>NUCLEOTIDE SEQUENCE [LARGE SCALE GENOMIC DNA]</scope>
    <source>
        <strain evidence="1 2">ML2</strain>
    </source>
</reference>
<dbReference type="InterPro" id="IPR052077">
    <property type="entry name" value="CcrZ_PhaseVar_Mediator"/>
</dbReference>
<name>A0A1I5A5P3_9CLOT</name>
<sequence>MNREMESKMKQVFEEMLHLSYAPKKIERLGGLTNFNFKLFNGEEIYVVRFPGVGTEELINRKDESDISWVTNEIGIDAEMLYFDEKSGIKVCKYIEDAVTMDADQVKIPENMKDIAELFSKLHTSGKVLPIPFDVFEKIKEYEDLLNSESGNFYWDDYEGVRKQIYSLKELYERYEIQRVLCHNDPLCENFIKGKDRMYLVDWEYAGMNDPMWDLADVFIEAGFTPVEEIQFKEYYFGRPSTRFEDIRIVMNKVFLDFLWSLWGKQRYACGEDLLEYANERYERAKSNLSMLMKIV</sequence>
<dbReference type="InterPro" id="IPR011009">
    <property type="entry name" value="Kinase-like_dom_sf"/>
</dbReference>
<dbReference type="Pfam" id="PF01633">
    <property type="entry name" value="Choline_kinase"/>
    <property type="match status" value="1"/>
</dbReference>
<organism evidence="1 2">
    <name type="scientific">Proteiniclasticum ruminis</name>
    <dbReference type="NCBI Taxonomy" id="398199"/>
    <lineage>
        <taxon>Bacteria</taxon>
        <taxon>Bacillati</taxon>
        <taxon>Bacillota</taxon>
        <taxon>Clostridia</taxon>
        <taxon>Eubacteriales</taxon>
        <taxon>Clostridiaceae</taxon>
        <taxon>Proteiniclasticum</taxon>
    </lineage>
</organism>
<dbReference type="EMBL" id="FOVK01000002">
    <property type="protein sequence ID" value="SFN57539.1"/>
    <property type="molecule type" value="Genomic_DNA"/>
</dbReference>
<dbReference type="OrthoDB" id="9803871at2"/>
<keyword evidence="2" id="KW-1185">Reference proteome</keyword>
<dbReference type="PANTHER" id="PTHR40086:SF1">
    <property type="entry name" value="CELL CYCLE REGULATOR CCRZ"/>
    <property type="match status" value="1"/>
</dbReference>
<evidence type="ECO:0000313" key="1">
    <source>
        <dbReference type="EMBL" id="SFN57539.1"/>
    </source>
</evidence>
<accession>A0A1I5A5P3</accession>
<dbReference type="CDD" id="cd05151">
    <property type="entry name" value="ChoK-like"/>
    <property type="match status" value="1"/>
</dbReference>
<dbReference type="PANTHER" id="PTHR40086">
    <property type="entry name" value="PHOSPHOTRANSFERASE YTMP-RELATED"/>
    <property type="match status" value="1"/>
</dbReference>
<dbReference type="Proteomes" id="UP000181899">
    <property type="component" value="Unassembled WGS sequence"/>
</dbReference>
<proteinExistence type="predicted"/>
<gene>
    <name evidence="1" type="ORF">SAMN04488695_102325</name>
</gene>
<protein>
    <submittedName>
        <fullName evidence="1">Thiamine kinase</fullName>
    </submittedName>
</protein>